<keyword evidence="1" id="KW-0812">Transmembrane</keyword>
<protein>
    <submittedName>
        <fullName evidence="2">Uncharacterized protein</fullName>
    </submittedName>
</protein>
<proteinExistence type="predicted"/>
<dbReference type="Proteomes" id="UP000236173">
    <property type="component" value="Unassembled WGS sequence"/>
</dbReference>
<sequence length="56" mass="5983">MEDELKGQYSSVEGGGFRLLFVASLAAAVGIGADVLAYVEKFKVPRLVEFSFSAVL</sequence>
<reference evidence="3" key="1">
    <citation type="submission" date="2017-09" db="EMBL/GenBank/DDBJ databases">
        <title>Metaegenomics of thermophilic ammonia-oxidizing enrichment culture.</title>
        <authorList>
            <person name="Kato S."/>
            <person name="Suzuki K."/>
        </authorList>
    </citation>
    <scope>NUCLEOTIDE SEQUENCE [LARGE SCALE GENOMIC DNA]</scope>
</reference>
<evidence type="ECO:0000313" key="2">
    <source>
        <dbReference type="EMBL" id="GBC98284.1"/>
    </source>
</evidence>
<gene>
    <name evidence="2" type="ORF">HRbin17_00786</name>
</gene>
<accession>A0A2H5XAU6</accession>
<dbReference type="EMBL" id="BEHT01000008">
    <property type="protein sequence ID" value="GBC98284.1"/>
    <property type="molecule type" value="Genomic_DNA"/>
</dbReference>
<evidence type="ECO:0000256" key="1">
    <source>
        <dbReference type="SAM" id="Phobius"/>
    </source>
</evidence>
<feature type="transmembrane region" description="Helical" evidence="1">
    <location>
        <begin position="20"/>
        <end position="39"/>
    </location>
</feature>
<keyword evidence="1" id="KW-0472">Membrane</keyword>
<keyword evidence="1" id="KW-1133">Transmembrane helix</keyword>
<dbReference type="AlphaFoldDB" id="A0A2H5XAU6"/>
<organism evidence="2 3">
    <name type="scientific">Candidatus Fervidibacter japonicus</name>
    <dbReference type="NCBI Taxonomy" id="2035412"/>
    <lineage>
        <taxon>Bacteria</taxon>
        <taxon>Candidatus Fervidibacterota</taxon>
        <taxon>Candidatus Fervidibacter</taxon>
    </lineage>
</organism>
<name>A0A2H5XAU6_9BACT</name>
<comment type="caution">
    <text evidence="2">The sequence shown here is derived from an EMBL/GenBank/DDBJ whole genome shotgun (WGS) entry which is preliminary data.</text>
</comment>
<evidence type="ECO:0000313" key="3">
    <source>
        <dbReference type="Proteomes" id="UP000236173"/>
    </source>
</evidence>